<feature type="domain" description="Histidine kinase" evidence="12">
    <location>
        <begin position="406"/>
        <end position="626"/>
    </location>
</feature>
<dbReference type="CDD" id="cd00082">
    <property type="entry name" value="HisKA"/>
    <property type="match status" value="1"/>
</dbReference>
<dbReference type="InterPro" id="IPR003661">
    <property type="entry name" value="HisK_dim/P_dom"/>
</dbReference>
<dbReference type="EMBL" id="AP022642">
    <property type="protein sequence ID" value="BCA26768.1"/>
    <property type="molecule type" value="Genomic_DNA"/>
</dbReference>
<evidence type="ECO:0000256" key="7">
    <source>
        <dbReference type="ARBA" id="ARBA00022840"/>
    </source>
</evidence>
<evidence type="ECO:0000256" key="6">
    <source>
        <dbReference type="ARBA" id="ARBA00022777"/>
    </source>
</evidence>
<dbReference type="GO" id="GO:0005524">
    <property type="term" value="F:ATP binding"/>
    <property type="evidence" value="ECO:0007669"/>
    <property type="project" value="UniProtKB-KW"/>
</dbReference>
<dbReference type="Pfam" id="PF00072">
    <property type="entry name" value="Response_reg"/>
    <property type="match status" value="2"/>
</dbReference>
<dbReference type="SUPFAM" id="SSF47384">
    <property type="entry name" value="Homodimeric domain of signal transducing histidine kinase"/>
    <property type="match status" value="1"/>
</dbReference>
<evidence type="ECO:0000256" key="4">
    <source>
        <dbReference type="ARBA" id="ARBA00022679"/>
    </source>
</evidence>
<dbReference type="InterPro" id="IPR011006">
    <property type="entry name" value="CheY-like_superfamily"/>
</dbReference>
<dbReference type="SMART" id="SM00387">
    <property type="entry name" value="HATPase_c"/>
    <property type="match status" value="1"/>
</dbReference>
<dbReference type="SMART" id="SM00388">
    <property type="entry name" value="HisKA"/>
    <property type="match status" value="1"/>
</dbReference>
<feature type="signal peptide" evidence="11">
    <location>
        <begin position="1"/>
        <end position="26"/>
    </location>
</feature>
<dbReference type="InterPro" id="IPR011622">
    <property type="entry name" value="7TMR_DISM_rcpt_extracell_dom2"/>
</dbReference>
<evidence type="ECO:0000259" key="13">
    <source>
        <dbReference type="PROSITE" id="PS50110"/>
    </source>
</evidence>
<dbReference type="InterPro" id="IPR036097">
    <property type="entry name" value="HisK_dim/P_sf"/>
</dbReference>
<evidence type="ECO:0000256" key="8">
    <source>
        <dbReference type="ARBA" id="ARBA00023012"/>
    </source>
</evidence>
<dbReference type="Gene3D" id="3.30.565.10">
    <property type="entry name" value="Histidine kinase-like ATPase, C-terminal domain"/>
    <property type="match status" value="1"/>
</dbReference>
<proteinExistence type="predicted"/>
<dbReference type="Pfam" id="PF07696">
    <property type="entry name" value="7TMR-DISMED2"/>
    <property type="match status" value="1"/>
</dbReference>
<keyword evidence="10" id="KW-0472">Membrane</keyword>
<evidence type="ECO:0000313" key="14">
    <source>
        <dbReference type="EMBL" id="BBT14663.1"/>
    </source>
</evidence>
<dbReference type="RefSeq" id="WP_172432548.1">
    <property type="nucleotide sequence ID" value="NZ_AP022213.1"/>
</dbReference>
<dbReference type="Pfam" id="PF02518">
    <property type="entry name" value="HATPase_c"/>
    <property type="match status" value="1"/>
</dbReference>
<feature type="modified residue" description="4-aspartylphosphate" evidence="9">
    <location>
        <position position="842"/>
    </location>
</feature>
<dbReference type="InterPro" id="IPR005467">
    <property type="entry name" value="His_kinase_dom"/>
</dbReference>
<evidence type="ECO:0000259" key="12">
    <source>
        <dbReference type="PROSITE" id="PS50109"/>
    </source>
</evidence>
<evidence type="ECO:0000313" key="17">
    <source>
        <dbReference type="Proteomes" id="UP000515591"/>
    </source>
</evidence>
<dbReference type="InterPro" id="IPR001789">
    <property type="entry name" value="Sig_transdc_resp-reg_receiver"/>
</dbReference>
<dbReference type="Gene3D" id="2.60.40.2380">
    <property type="match status" value="1"/>
</dbReference>
<dbReference type="GO" id="GO:0071474">
    <property type="term" value="P:cellular hyperosmotic response"/>
    <property type="evidence" value="ECO:0007669"/>
    <property type="project" value="TreeGrafter"/>
</dbReference>
<sequence>MRRLRNAIGLCVSLLLTLLCLHPLHAAEAPRWSALLDPAASLQLDDVRAQQSIAQFTPVDLDRLYTPGGESALWLHYPLPAGQHERLLRVFAPYLSYLDLYVVQDGEVIDHIRTGSRLPYAERPLPSRDFLLPLPQRSEPLDLYLRLSSEHALRPTISLQSAALMAADDSRPLLFGLLLGSLVMLVLHNVLRFAYARAACSLWLAATQLCIIATALALLGISSPWLDFWPGAQSQLANLSMLAAMVCALAFAGSFFRRVCPDTPLNGLLLSEAVVIGITGLLLLVATDLQFNQLVYGMGAVTGLSIFGVAVHHWRSGYRPARLFTLALLVFCVAFLGSLPALFGYWAVRSEWLAFGLLSVTSVSGVLMSMAMSERQRRILLDDFVVSRELAASSAELKAKGEFLAKISHEIRTPMNGVLGMTELLLGTPLSAKQRDYVQTIHSSGNELLTLINEILDISKLESGQIELDDVQFDLNALIDDCLDIFRAKAEQQKVELISFMQPQVPRVVGGDPTRLRQVLLSLLDNAFKQTDEGEILLVVALDTSGAEPRLRIAVQDSGRPLEAGERDALLNAELHSKDFLSATKLGGRLGLIIARQLVRLMHGDFGIQSGGNQGSTLWLTLPLDAQRLEQPASDLDGPLQGARLLVVDDNDTCRKVLVQQCSAWGLQVSAVPSGKEALALLRTKAHLREYFDVVLLDQDMPGMTGMQLAAKIKEDPSLNHDILIIMLTGISNAPSKIIARNAGIKRILAKPVAGYTLKTTLADELVQRAAGGAATLPGSQVSSPLNVPGDFRILVAEDNSISTKVIRGMLSKLNLQPDTASNGEEALSAMKERQYDLVLMDCEMPVLDGFSATEMLRDWERDAQRPRTPVVALTAHILNEHKERARQAGMDGHMAKPVELSQLRELIEHWAAEKELRRLREPGSALHS</sequence>
<evidence type="ECO:0000256" key="5">
    <source>
        <dbReference type="ARBA" id="ARBA00022741"/>
    </source>
</evidence>
<accession>A0A679GEI8</accession>
<evidence type="ECO:0000256" key="3">
    <source>
        <dbReference type="ARBA" id="ARBA00022553"/>
    </source>
</evidence>
<dbReference type="InterPro" id="IPR003594">
    <property type="entry name" value="HATPase_dom"/>
</dbReference>
<feature type="transmembrane region" description="Helical" evidence="10">
    <location>
        <begin position="203"/>
        <end position="225"/>
    </location>
</feature>
<keyword evidence="8" id="KW-0902">Two-component regulatory system</keyword>
<name>A0A679GEI8_9GAMM</name>
<feature type="transmembrane region" description="Helical" evidence="10">
    <location>
        <begin position="323"/>
        <end position="346"/>
    </location>
</feature>
<dbReference type="PROSITE" id="PS50109">
    <property type="entry name" value="HIS_KIN"/>
    <property type="match status" value="1"/>
</dbReference>
<dbReference type="Gene3D" id="3.40.50.2300">
    <property type="match status" value="2"/>
</dbReference>
<evidence type="ECO:0000256" key="9">
    <source>
        <dbReference type="PROSITE-ProRule" id="PRU00169"/>
    </source>
</evidence>
<feature type="chain" id="PRO_5043212148" description="histidine kinase" evidence="11">
    <location>
        <begin position="27"/>
        <end position="929"/>
    </location>
</feature>
<dbReference type="SUPFAM" id="SSF52172">
    <property type="entry name" value="CheY-like"/>
    <property type="match status" value="2"/>
</dbReference>
<keyword evidence="7" id="KW-0067">ATP-binding</keyword>
<dbReference type="Gene3D" id="1.10.287.130">
    <property type="match status" value="1"/>
</dbReference>
<dbReference type="FunFam" id="1.10.287.130:FF:000002">
    <property type="entry name" value="Two-component osmosensing histidine kinase"/>
    <property type="match status" value="1"/>
</dbReference>
<dbReference type="InterPro" id="IPR036890">
    <property type="entry name" value="HATPase_C_sf"/>
</dbReference>
<evidence type="ECO:0000313" key="15">
    <source>
        <dbReference type="EMBL" id="BCA26768.1"/>
    </source>
</evidence>
<keyword evidence="3 9" id="KW-0597">Phosphoprotein</keyword>
<comment type="catalytic activity">
    <reaction evidence="1">
        <text>ATP + protein L-histidine = ADP + protein N-phospho-L-histidine.</text>
        <dbReference type="EC" id="2.7.13.3"/>
    </reaction>
</comment>
<dbReference type="GeneID" id="57395960"/>
<dbReference type="InterPro" id="IPR011623">
    <property type="entry name" value="7TMR_DISM_rcpt_extracell_dom1"/>
</dbReference>
<organism evidence="15 16">
    <name type="scientific">Metapseudomonas otitidis</name>
    <dbReference type="NCBI Taxonomy" id="319939"/>
    <lineage>
        <taxon>Bacteria</taxon>
        <taxon>Pseudomonadati</taxon>
        <taxon>Pseudomonadota</taxon>
        <taxon>Gammaproteobacteria</taxon>
        <taxon>Pseudomonadales</taxon>
        <taxon>Pseudomonadaceae</taxon>
        <taxon>Metapseudomonas</taxon>
    </lineage>
</organism>
<dbReference type="SUPFAM" id="SSF55874">
    <property type="entry name" value="ATPase domain of HSP90 chaperone/DNA topoisomerase II/histidine kinase"/>
    <property type="match status" value="1"/>
</dbReference>
<dbReference type="EC" id="2.7.13.3" evidence="2"/>
<keyword evidence="10" id="KW-1133">Transmembrane helix</keyword>
<reference evidence="14 17" key="1">
    <citation type="submission" date="2019-12" db="EMBL/GenBank/DDBJ databases">
        <title>complete genome sequences of Pseudomonas otitidis str. WP8-S17-CRE-03 isolated from wastewater treatment plant effluent.</title>
        <authorList>
            <person name="Sekizuka T."/>
            <person name="Itokawa K."/>
            <person name="Yatsu K."/>
            <person name="Inamine Y."/>
            <person name="Kuroda M."/>
        </authorList>
    </citation>
    <scope>NUCLEOTIDE SEQUENCE [LARGE SCALE GENOMIC DNA]</scope>
    <source>
        <strain evidence="14 17">WP8-S17-CRE-03</strain>
    </source>
</reference>
<feature type="transmembrane region" description="Helical" evidence="10">
    <location>
        <begin position="173"/>
        <end position="191"/>
    </location>
</feature>
<protein>
    <recommendedName>
        <fullName evidence="2">histidine kinase</fullName>
        <ecNumber evidence="2">2.7.13.3</ecNumber>
    </recommendedName>
</protein>
<gene>
    <name evidence="15" type="ORF">PtoMrB4_07450</name>
    <name evidence="14" type="ORF">WP8S17C03_07120</name>
</gene>
<evidence type="ECO:0000256" key="11">
    <source>
        <dbReference type="SAM" id="SignalP"/>
    </source>
</evidence>
<dbReference type="PANTHER" id="PTHR45339:SF1">
    <property type="entry name" value="HYBRID SIGNAL TRANSDUCTION HISTIDINE KINASE J"/>
    <property type="match status" value="1"/>
</dbReference>
<keyword evidence="6 15" id="KW-0418">Kinase</keyword>
<keyword evidence="11" id="KW-0732">Signal</keyword>
<evidence type="ECO:0000313" key="16">
    <source>
        <dbReference type="Proteomes" id="UP000501237"/>
    </source>
</evidence>
<dbReference type="Pfam" id="PF00512">
    <property type="entry name" value="HisKA"/>
    <property type="match status" value="1"/>
</dbReference>
<dbReference type="SMART" id="SM00448">
    <property type="entry name" value="REC"/>
    <property type="match status" value="2"/>
</dbReference>
<dbReference type="GO" id="GO:0000155">
    <property type="term" value="F:phosphorelay sensor kinase activity"/>
    <property type="evidence" value="ECO:0007669"/>
    <property type="project" value="InterPro"/>
</dbReference>
<keyword evidence="4" id="KW-0808">Transferase</keyword>
<dbReference type="AlphaFoldDB" id="A0A679GEI8"/>
<dbReference type="Pfam" id="PF07695">
    <property type="entry name" value="7TMR-DISM_7TM"/>
    <property type="match status" value="1"/>
</dbReference>
<evidence type="ECO:0000256" key="1">
    <source>
        <dbReference type="ARBA" id="ARBA00000085"/>
    </source>
</evidence>
<dbReference type="Proteomes" id="UP000515591">
    <property type="component" value="Chromosome"/>
</dbReference>
<dbReference type="CDD" id="cd17546">
    <property type="entry name" value="REC_hyHK_CKI1_RcsC-like"/>
    <property type="match status" value="2"/>
</dbReference>
<dbReference type="PROSITE" id="PS50110">
    <property type="entry name" value="RESPONSE_REGULATORY"/>
    <property type="match status" value="2"/>
</dbReference>
<feature type="transmembrane region" description="Helical" evidence="10">
    <location>
        <begin position="237"/>
        <end position="256"/>
    </location>
</feature>
<dbReference type="Proteomes" id="UP000501237">
    <property type="component" value="Chromosome"/>
</dbReference>
<keyword evidence="10" id="KW-0812">Transmembrane</keyword>
<keyword evidence="5" id="KW-0547">Nucleotide-binding</keyword>
<dbReference type="PANTHER" id="PTHR45339">
    <property type="entry name" value="HYBRID SIGNAL TRANSDUCTION HISTIDINE KINASE J"/>
    <property type="match status" value="1"/>
</dbReference>
<feature type="modified residue" description="4-aspartylphosphate" evidence="9">
    <location>
        <position position="698"/>
    </location>
</feature>
<dbReference type="KEGG" id="poj:PtoMrB4_07450"/>
<feature type="transmembrane region" description="Helical" evidence="10">
    <location>
        <begin position="268"/>
        <end position="287"/>
    </location>
</feature>
<feature type="domain" description="Response regulatory" evidence="13">
    <location>
        <begin position="644"/>
        <end position="766"/>
    </location>
</feature>
<dbReference type="EMBL" id="AP022213">
    <property type="protein sequence ID" value="BBT14663.1"/>
    <property type="molecule type" value="Genomic_DNA"/>
</dbReference>
<reference evidence="15 16" key="2">
    <citation type="journal article" date="2020" name="Microbiol. Resour. Announc.">
        <title>Complete genome sequence of Pseudomonas otitidis strain MrB4, isolated from Lake Biwa in Japan.</title>
        <authorList>
            <person name="Miyazaki K."/>
            <person name="Hase E."/>
            <person name="Maruya T."/>
        </authorList>
    </citation>
    <scope>NUCLEOTIDE SEQUENCE [LARGE SCALE GENOMIC DNA]</scope>
    <source>
        <strain evidence="15 16">MrB4</strain>
    </source>
</reference>
<evidence type="ECO:0000256" key="2">
    <source>
        <dbReference type="ARBA" id="ARBA00012438"/>
    </source>
</evidence>
<feature type="domain" description="Response regulatory" evidence="13">
    <location>
        <begin position="793"/>
        <end position="912"/>
    </location>
</feature>
<evidence type="ECO:0000256" key="10">
    <source>
        <dbReference type="SAM" id="Phobius"/>
    </source>
</evidence>
<feature type="transmembrane region" description="Helical" evidence="10">
    <location>
        <begin position="293"/>
        <end position="311"/>
    </location>
</feature>